<accession>A0A139KZ25</accession>
<dbReference type="Proteomes" id="UP000283616">
    <property type="component" value="Unassembled WGS sequence"/>
</dbReference>
<dbReference type="AlphaFoldDB" id="A0A139KZ25"/>
<sequence>MQYINKKNEMSKKIGILLVESLPLPPVKGGAVENLTQLIIDNNEDRHDLDIYVFSKYDGAAAAEAKQYHNTQYKYCNPSGIYVLIDILLKVVRRICRNYLHINTPSLYEIKAYRYFKQQGIKTLILENCPAYALYQNRKSEFELIQHLHNDYLNASSKINDLIFQHTQRIFTVSNFIKSRLQPIVPSSIPVDVCHNGIDLQRFELPIETQKKQELQKRYGISSTDRVITFTGRLVNNKGVKELMLAFEKVAAKHNDAKLLIVGGQSFSNNVKDDYVIDLEFIASRIGNGVIFTGYVDYSEITSYLQLSTIVVVPSTSFEAFPLSILEAMAAGIPVVVSDAGGTLEVIDERSGIVVNRGEGLIDGLSTAIEDLCFDDEKLHKMSVAAKRRSKVFSDKTMYNRFVDLLK</sequence>
<dbReference type="GO" id="GO:0016757">
    <property type="term" value="F:glycosyltransferase activity"/>
    <property type="evidence" value="ECO:0007669"/>
    <property type="project" value="InterPro"/>
</dbReference>
<reference evidence="2 3" key="1">
    <citation type="submission" date="2018-08" db="EMBL/GenBank/DDBJ databases">
        <title>A genome reference for cultivated species of the human gut microbiota.</title>
        <authorList>
            <person name="Zou Y."/>
            <person name="Xue W."/>
            <person name="Luo G."/>
        </authorList>
    </citation>
    <scope>NUCLEOTIDE SEQUENCE [LARGE SCALE GENOMIC DNA]</scope>
    <source>
        <strain evidence="2 3">AF37-12</strain>
    </source>
</reference>
<protein>
    <submittedName>
        <fullName evidence="2">Glycosyltransferase family 1 protein</fullName>
    </submittedName>
</protein>
<dbReference type="InterPro" id="IPR050194">
    <property type="entry name" value="Glycosyltransferase_grp1"/>
</dbReference>
<dbReference type="EMBL" id="QROV01000007">
    <property type="protein sequence ID" value="RHL61166.1"/>
    <property type="molecule type" value="Genomic_DNA"/>
</dbReference>
<dbReference type="SUPFAM" id="SSF53756">
    <property type="entry name" value="UDP-Glycosyltransferase/glycogen phosphorylase"/>
    <property type="match status" value="1"/>
</dbReference>
<dbReference type="InterPro" id="IPR001296">
    <property type="entry name" value="Glyco_trans_1"/>
</dbReference>
<name>A0A139KZ25_BACT4</name>
<gene>
    <name evidence="2" type="ORF">DW011_08005</name>
</gene>
<evidence type="ECO:0000313" key="3">
    <source>
        <dbReference type="Proteomes" id="UP000283616"/>
    </source>
</evidence>
<proteinExistence type="predicted"/>
<dbReference type="PANTHER" id="PTHR45947:SF3">
    <property type="entry name" value="SULFOQUINOVOSYL TRANSFERASE SQD2"/>
    <property type="match status" value="1"/>
</dbReference>
<evidence type="ECO:0000313" key="2">
    <source>
        <dbReference type="EMBL" id="RHL61166.1"/>
    </source>
</evidence>
<evidence type="ECO:0000259" key="1">
    <source>
        <dbReference type="Pfam" id="PF00534"/>
    </source>
</evidence>
<dbReference type="PANTHER" id="PTHR45947">
    <property type="entry name" value="SULFOQUINOVOSYL TRANSFERASE SQD2"/>
    <property type="match status" value="1"/>
</dbReference>
<keyword evidence="2" id="KW-0808">Transferase</keyword>
<dbReference type="Gene3D" id="3.40.50.2000">
    <property type="entry name" value="Glycogen Phosphorylase B"/>
    <property type="match status" value="2"/>
</dbReference>
<feature type="domain" description="Glycosyl transferase family 1" evidence="1">
    <location>
        <begin position="212"/>
        <end position="388"/>
    </location>
</feature>
<dbReference type="CDD" id="cd03801">
    <property type="entry name" value="GT4_PimA-like"/>
    <property type="match status" value="1"/>
</dbReference>
<organism evidence="2 3">
    <name type="scientific">Bacteroides thetaiotaomicron</name>
    <dbReference type="NCBI Taxonomy" id="818"/>
    <lineage>
        <taxon>Bacteria</taxon>
        <taxon>Pseudomonadati</taxon>
        <taxon>Bacteroidota</taxon>
        <taxon>Bacteroidia</taxon>
        <taxon>Bacteroidales</taxon>
        <taxon>Bacteroidaceae</taxon>
        <taxon>Bacteroides</taxon>
    </lineage>
</organism>
<dbReference type="Pfam" id="PF00534">
    <property type="entry name" value="Glycos_transf_1"/>
    <property type="match status" value="1"/>
</dbReference>
<comment type="caution">
    <text evidence="2">The sequence shown here is derived from an EMBL/GenBank/DDBJ whole genome shotgun (WGS) entry which is preliminary data.</text>
</comment>